<dbReference type="Proteomes" id="UP000541444">
    <property type="component" value="Unassembled WGS sequence"/>
</dbReference>
<protein>
    <submittedName>
        <fullName evidence="2">Uncharacterized protein</fullName>
    </submittedName>
</protein>
<gene>
    <name evidence="2" type="ORF">GIB67_010434</name>
</gene>
<comment type="caution">
    <text evidence="2">The sequence shown here is derived from an EMBL/GenBank/DDBJ whole genome shotgun (WGS) entry which is preliminary data.</text>
</comment>
<keyword evidence="3" id="KW-1185">Reference proteome</keyword>
<evidence type="ECO:0000256" key="1">
    <source>
        <dbReference type="SAM" id="Phobius"/>
    </source>
</evidence>
<organism evidence="2 3">
    <name type="scientific">Kingdonia uniflora</name>
    <dbReference type="NCBI Taxonomy" id="39325"/>
    <lineage>
        <taxon>Eukaryota</taxon>
        <taxon>Viridiplantae</taxon>
        <taxon>Streptophyta</taxon>
        <taxon>Embryophyta</taxon>
        <taxon>Tracheophyta</taxon>
        <taxon>Spermatophyta</taxon>
        <taxon>Magnoliopsida</taxon>
        <taxon>Ranunculales</taxon>
        <taxon>Circaeasteraceae</taxon>
        <taxon>Kingdonia</taxon>
    </lineage>
</organism>
<accession>A0A7J7MAR1</accession>
<sequence>MEISPRNHQSSPPPSFDLKALIYFYANRIWRNLTGFFPLSYNPIFLLTRVSNLYLRTSRARSWRRNPGLPLPLPSTSLESPLVVYMDNVEVKVEIRAGVGS</sequence>
<name>A0A7J7MAR1_9MAGN</name>
<keyword evidence="1" id="KW-1133">Transmembrane helix</keyword>
<dbReference type="AlphaFoldDB" id="A0A7J7MAR1"/>
<keyword evidence="1" id="KW-0472">Membrane</keyword>
<proteinExistence type="predicted"/>
<evidence type="ECO:0000313" key="2">
    <source>
        <dbReference type="EMBL" id="KAF6151860.1"/>
    </source>
</evidence>
<keyword evidence="1" id="KW-0812">Transmembrane</keyword>
<reference evidence="2 3" key="1">
    <citation type="journal article" date="2020" name="IScience">
        <title>Genome Sequencing of the Endangered Kingdonia uniflora (Circaeasteraceae, Ranunculales) Reveals Potential Mechanisms of Evolutionary Specialization.</title>
        <authorList>
            <person name="Sun Y."/>
            <person name="Deng T."/>
            <person name="Zhang A."/>
            <person name="Moore M.J."/>
            <person name="Landis J.B."/>
            <person name="Lin N."/>
            <person name="Zhang H."/>
            <person name="Zhang X."/>
            <person name="Huang J."/>
            <person name="Zhang X."/>
            <person name="Sun H."/>
            <person name="Wang H."/>
        </authorList>
    </citation>
    <scope>NUCLEOTIDE SEQUENCE [LARGE SCALE GENOMIC DNA]</scope>
    <source>
        <strain evidence="2">TB1705</strain>
        <tissue evidence="2">Leaf</tissue>
    </source>
</reference>
<feature type="transmembrane region" description="Helical" evidence="1">
    <location>
        <begin position="35"/>
        <end position="55"/>
    </location>
</feature>
<evidence type="ECO:0000313" key="3">
    <source>
        <dbReference type="Proteomes" id="UP000541444"/>
    </source>
</evidence>
<dbReference type="EMBL" id="JACGCM010001659">
    <property type="protein sequence ID" value="KAF6151860.1"/>
    <property type="molecule type" value="Genomic_DNA"/>
</dbReference>